<comment type="function">
    <text evidence="1">This protein is a component of the acetyl coenzyme A carboxylase complex; first, biotin carboxylase catalyzes the carboxylation of the carrier protein and then the transcarboxylase transfers the carboxyl group to form malonyl-CoA.</text>
</comment>
<dbReference type="GO" id="GO:0006633">
    <property type="term" value="P:fatty acid biosynthetic process"/>
    <property type="evidence" value="ECO:0007669"/>
    <property type="project" value="UniProtKB-UniPathway"/>
</dbReference>
<keyword evidence="4" id="KW-1185">Reference proteome</keyword>
<keyword evidence="1" id="KW-0443">Lipid metabolism</keyword>
<sequence>MPEHTVRAPMPGVFYRRPAPDKPPFAEIGATVTEDQTIGIIEIMKQFAEVKAGAGGQVTAFAAENETLLGPGDPVATIEMS</sequence>
<dbReference type="GeneID" id="300073838"/>
<reference evidence="3 4" key="1">
    <citation type="journal article" date="2014" name="Genome Announc.">
        <title>Draft Genome Sequence of Streptomyces fradiae ATCC 19609, a Strain Highly Sensitive to Antibiotics.</title>
        <authorList>
            <person name="Bekker O.B."/>
            <person name="Klimina K.M."/>
            <person name="Vatlin A.A."/>
            <person name="Zakharevich N.V."/>
            <person name="Kasianov A.S."/>
            <person name="Danilenko V.N."/>
        </authorList>
    </citation>
    <scope>NUCLEOTIDE SEQUENCE [LARGE SCALE GENOMIC DNA]</scope>
    <source>
        <strain evidence="3 4">ATCC 19609</strain>
    </source>
</reference>
<gene>
    <name evidence="3" type="ORF">SFRA_026505</name>
</gene>
<dbReference type="InterPro" id="IPR001249">
    <property type="entry name" value="AcCoA_biotinCC"/>
</dbReference>
<dbReference type="CDD" id="cd06850">
    <property type="entry name" value="biotinyl_domain"/>
    <property type="match status" value="1"/>
</dbReference>
<organism evidence="3 4">
    <name type="scientific">Streptomyces xinghaiensis</name>
    <dbReference type="NCBI Taxonomy" id="1038928"/>
    <lineage>
        <taxon>Bacteria</taxon>
        <taxon>Bacillati</taxon>
        <taxon>Actinomycetota</taxon>
        <taxon>Actinomycetes</taxon>
        <taxon>Kitasatosporales</taxon>
        <taxon>Streptomycetaceae</taxon>
        <taxon>Streptomyces</taxon>
    </lineage>
</organism>
<evidence type="ECO:0000313" key="3">
    <source>
        <dbReference type="EMBL" id="RKM91997.1"/>
    </source>
</evidence>
<accession>A0A3M8F5U3</accession>
<dbReference type="InterPro" id="IPR000089">
    <property type="entry name" value="Biotin_lipoyl"/>
</dbReference>
<dbReference type="Gene3D" id="2.40.50.100">
    <property type="match status" value="1"/>
</dbReference>
<dbReference type="RefSeq" id="WP_019710682.1">
    <property type="nucleotide sequence ID" value="NZ_CP134822.1"/>
</dbReference>
<protein>
    <recommendedName>
        <fullName evidence="1">Biotin carboxyl carrier protein of acetyl-CoA carboxylase</fullName>
    </recommendedName>
</protein>
<dbReference type="InterPro" id="IPR011053">
    <property type="entry name" value="Single_hybrid_motif"/>
</dbReference>
<dbReference type="NCBIfam" id="NF005457">
    <property type="entry name" value="PRK07051.1"/>
    <property type="match status" value="1"/>
</dbReference>
<dbReference type="UniPathway" id="UPA00094"/>
<dbReference type="SUPFAM" id="SSF51230">
    <property type="entry name" value="Single hybrid motif"/>
    <property type="match status" value="1"/>
</dbReference>
<dbReference type="OrthoDB" id="9811735at2"/>
<dbReference type="Proteomes" id="UP000028058">
    <property type="component" value="Unassembled WGS sequence"/>
</dbReference>
<evidence type="ECO:0000256" key="1">
    <source>
        <dbReference type="RuleBase" id="RU364072"/>
    </source>
</evidence>
<keyword evidence="1" id="KW-0444">Lipid biosynthesis</keyword>
<feature type="domain" description="Lipoyl-binding" evidence="2">
    <location>
        <begin position="1"/>
        <end position="79"/>
    </location>
</feature>
<comment type="caution">
    <text evidence="3">The sequence shown here is derived from an EMBL/GenBank/DDBJ whole genome shotgun (WGS) entry which is preliminary data.</text>
</comment>
<dbReference type="GO" id="GO:0003989">
    <property type="term" value="F:acetyl-CoA carboxylase activity"/>
    <property type="evidence" value="ECO:0007669"/>
    <property type="project" value="InterPro"/>
</dbReference>
<dbReference type="EMBL" id="JNAD02000015">
    <property type="protein sequence ID" value="RKM91997.1"/>
    <property type="molecule type" value="Genomic_DNA"/>
</dbReference>
<evidence type="ECO:0000313" key="4">
    <source>
        <dbReference type="Proteomes" id="UP000028058"/>
    </source>
</evidence>
<dbReference type="Pfam" id="PF00364">
    <property type="entry name" value="Biotin_lipoyl"/>
    <property type="match status" value="1"/>
</dbReference>
<keyword evidence="1" id="KW-0275">Fatty acid biosynthesis</keyword>
<dbReference type="PRINTS" id="PR01071">
    <property type="entry name" value="ACOABIOTINCC"/>
</dbReference>
<evidence type="ECO:0000259" key="2">
    <source>
        <dbReference type="PROSITE" id="PS50968"/>
    </source>
</evidence>
<dbReference type="GO" id="GO:0009317">
    <property type="term" value="C:acetyl-CoA carboxylase complex"/>
    <property type="evidence" value="ECO:0007669"/>
    <property type="project" value="InterPro"/>
</dbReference>
<keyword evidence="1" id="KW-0276">Fatty acid metabolism</keyword>
<keyword evidence="1" id="KW-0092">Biotin</keyword>
<proteinExistence type="predicted"/>
<dbReference type="PROSITE" id="PS50968">
    <property type="entry name" value="BIOTINYL_LIPOYL"/>
    <property type="match status" value="1"/>
</dbReference>
<name>A0A3M8F5U3_9ACTN</name>
<comment type="pathway">
    <text evidence="1">Lipid metabolism; fatty acid biosynthesis.</text>
</comment>
<dbReference type="AlphaFoldDB" id="A0A3M8F5U3"/>